<gene>
    <name evidence="2" type="ORF">FSB_LOCUS33452</name>
</gene>
<accession>A0A2N9H1U2</accession>
<sequence length="125" mass="13011">MKLIQASDLGSERGKNEIERKRESVDQEEAPLEADGGRRMDGSFVVRRGHLKATMKLGTAVVNGGGSRRVASLTTAISSEIKAMAVAVAVAVAVAMEDGSGAGTTTCYGAPCARAGGSEWIRDRS</sequence>
<evidence type="ECO:0000313" key="2">
    <source>
        <dbReference type="EMBL" id="SPD05570.1"/>
    </source>
</evidence>
<dbReference type="AlphaFoldDB" id="A0A2N9H1U2"/>
<protein>
    <submittedName>
        <fullName evidence="2">Uncharacterized protein</fullName>
    </submittedName>
</protein>
<name>A0A2N9H1U2_FAGSY</name>
<feature type="compositionally biased region" description="Basic and acidic residues" evidence="1">
    <location>
        <begin position="10"/>
        <end position="25"/>
    </location>
</feature>
<feature type="region of interest" description="Disordered" evidence="1">
    <location>
        <begin position="1"/>
        <end position="40"/>
    </location>
</feature>
<proteinExistence type="predicted"/>
<organism evidence="2">
    <name type="scientific">Fagus sylvatica</name>
    <name type="common">Beechnut</name>
    <dbReference type="NCBI Taxonomy" id="28930"/>
    <lineage>
        <taxon>Eukaryota</taxon>
        <taxon>Viridiplantae</taxon>
        <taxon>Streptophyta</taxon>
        <taxon>Embryophyta</taxon>
        <taxon>Tracheophyta</taxon>
        <taxon>Spermatophyta</taxon>
        <taxon>Magnoliopsida</taxon>
        <taxon>eudicotyledons</taxon>
        <taxon>Gunneridae</taxon>
        <taxon>Pentapetalae</taxon>
        <taxon>rosids</taxon>
        <taxon>fabids</taxon>
        <taxon>Fagales</taxon>
        <taxon>Fagaceae</taxon>
        <taxon>Fagus</taxon>
    </lineage>
</organism>
<reference evidence="2" key="1">
    <citation type="submission" date="2018-02" db="EMBL/GenBank/DDBJ databases">
        <authorList>
            <person name="Cohen D.B."/>
            <person name="Kent A.D."/>
        </authorList>
    </citation>
    <scope>NUCLEOTIDE SEQUENCE</scope>
</reference>
<dbReference type="EMBL" id="OIVN01002673">
    <property type="protein sequence ID" value="SPD05570.1"/>
    <property type="molecule type" value="Genomic_DNA"/>
</dbReference>
<evidence type="ECO:0000256" key="1">
    <source>
        <dbReference type="SAM" id="MobiDB-lite"/>
    </source>
</evidence>